<proteinExistence type="predicted"/>
<feature type="region of interest" description="Disordered" evidence="1">
    <location>
        <begin position="1"/>
        <end position="39"/>
    </location>
</feature>
<organism evidence="2 3">
    <name type="scientific">Portunus trituberculatus</name>
    <name type="common">Swimming crab</name>
    <name type="synonym">Neptunus trituberculatus</name>
    <dbReference type="NCBI Taxonomy" id="210409"/>
    <lineage>
        <taxon>Eukaryota</taxon>
        <taxon>Metazoa</taxon>
        <taxon>Ecdysozoa</taxon>
        <taxon>Arthropoda</taxon>
        <taxon>Crustacea</taxon>
        <taxon>Multicrustacea</taxon>
        <taxon>Malacostraca</taxon>
        <taxon>Eumalacostraca</taxon>
        <taxon>Eucarida</taxon>
        <taxon>Decapoda</taxon>
        <taxon>Pleocyemata</taxon>
        <taxon>Brachyura</taxon>
        <taxon>Eubrachyura</taxon>
        <taxon>Portunoidea</taxon>
        <taxon>Portunidae</taxon>
        <taxon>Portuninae</taxon>
        <taxon>Portunus</taxon>
    </lineage>
</organism>
<dbReference type="Proteomes" id="UP000324222">
    <property type="component" value="Unassembled WGS sequence"/>
</dbReference>
<keyword evidence="3" id="KW-1185">Reference proteome</keyword>
<evidence type="ECO:0000256" key="1">
    <source>
        <dbReference type="SAM" id="MobiDB-lite"/>
    </source>
</evidence>
<dbReference type="EMBL" id="VSRR010005017">
    <property type="protein sequence ID" value="MPC41344.1"/>
    <property type="molecule type" value="Genomic_DNA"/>
</dbReference>
<sequence length="80" mass="9063">MRELREVGEYKDRRSRESERKGEERVTGEGEGKGRSDVSVGLEYREVRKSEGRVLGALKTRPHKDVPSVRAATLHPAAHH</sequence>
<dbReference type="AlphaFoldDB" id="A0A5B7FA42"/>
<comment type="caution">
    <text evidence="2">The sequence shown here is derived from an EMBL/GenBank/DDBJ whole genome shotgun (WGS) entry which is preliminary data.</text>
</comment>
<evidence type="ECO:0000313" key="2">
    <source>
        <dbReference type="EMBL" id="MPC41344.1"/>
    </source>
</evidence>
<evidence type="ECO:0000313" key="3">
    <source>
        <dbReference type="Proteomes" id="UP000324222"/>
    </source>
</evidence>
<accession>A0A5B7FA42</accession>
<protein>
    <submittedName>
        <fullName evidence="2">Uncharacterized protein</fullName>
    </submittedName>
</protein>
<gene>
    <name evidence="2" type="ORF">E2C01_034931</name>
</gene>
<name>A0A5B7FA42_PORTR</name>
<feature type="compositionally biased region" description="Basic and acidic residues" evidence="1">
    <location>
        <begin position="1"/>
        <end position="36"/>
    </location>
</feature>
<reference evidence="2 3" key="1">
    <citation type="submission" date="2019-05" db="EMBL/GenBank/DDBJ databases">
        <title>Another draft genome of Portunus trituberculatus and its Hox gene families provides insights of decapod evolution.</title>
        <authorList>
            <person name="Jeong J.-H."/>
            <person name="Song I."/>
            <person name="Kim S."/>
            <person name="Choi T."/>
            <person name="Kim D."/>
            <person name="Ryu S."/>
            <person name="Kim W."/>
        </authorList>
    </citation>
    <scope>NUCLEOTIDE SEQUENCE [LARGE SCALE GENOMIC DNA]</scope>
    <source>
        <tissue evidence="2">Muscle</tissue>
    </source>
</reference>
<feature type="region of interest" description="Disordered" evidence="1">
    <location>
        <begin position="59"/>
        <end position="80"/>
    </location>
</feature>